<feature type="compositionally biased region" description="Polar residues" evidence="1">
    <location>
        <begin position="672"/>
        <end position="682"/>
    </location>
</feature>
<feature type="region of interest" description="Disordered" evidence="1">
    <location>
        <begin position="470"/>
        <end position="559"/>
    </location>
</feature>
<feature type="compositionally biased region" description="Polar residues" evidence="1">
    <location>
        <begin position="603"/>
        <end position="615"/>
    </location>
</feature>
<organism evidence="2 3">
    <name type="scientific">Aspergillus caelatus</name>
    <dbReference type="NCBI Taxonomy" id="61420"/>
    <lineage>
        <taxon>Eukaryota</taxon>
        <taxon>Fungi</taxon>
        <taxon>Dikarya</taxon>
        <taxon>Ascomycota</taxon>
        <taxon>Pezizomycotina</taxon>
        <taxon>Eurotiomycetes</taxon>
        <taxon>Eurotiomycetidae</taxon>
        <taxon>Eurotiales</taxon>
        <taxon>Aspergillaceae</taxon>
        <taxon>Aspergillus</taxon>
        <taxon>Aspergillus subgen. Circumdati</taxon>
    </lineage>
</organism>
<accession>A0A5N6ZV94</accession>
<dbReference type="GeneID" id="43657577"/>
<feature type="compositionally biased region" description="Low complexity" evidence="1">
    <location>
        <begin position="721"/>
        <end position="732"/>
    </location>
</feature>
<dbReference type="OrthoDB" id="4207369at2759"/>
<dbReference type="Proteomes" id="UP000326268">
    <property type="component" value="Unassembled WGS sequence"/>
</dbReference>
<evidence type="ECO:0000313" key="2">
    <source>
        <dbReference type="EMBL" id="KAE8361193.1"/>
    </source>
</evidence>
<dbReference type="RefSeq" id="XP_031924274.1">
    <property type="nucleotide sequence ID" value="XM_032073131.1"/>
</dbReference>
<feature type="compositionally biased region" description="Low complexity" evidence="1">
    <location>
        <begin position="768"/>
        <end position="779"/>
    </location>
</feature>
<evidence type="ECO:0000313" key="3">
    <source>
        <dbReference type="Proteomes" id="UP000326268"/>
    </source>
</evidence>
<feature type="compositionally biased region" description="Polar residues" evidence="1">
    <location>
        <begin position="28"/>
        <end position="59"/>
    </location>
</feature>
<evidence type="ECO:0000256" key="1">
    <source>
        <dbReference type="SAM" id="MobiDB-lite"/>
    </source>
</evidence>
<sequence length="795" mass="86059">MATDPDGDSQMASSPESSHMHSEDSPVGSRTPTNIRSATSQFPGTSELSPPGSQTQSVSADVGGLAGLGNTNVSGGSAETTSAQQQQQPGASWMNKRAEEEYHRAMEYVVDQDFNLGGFYSAFLPNPRFQHLQEDRFRFTPVKVVKPVPRIWDRQPSTPFLARPKSRKVWKRFRSSFNSMKALQRLISAQSGSDDHDDLCTEINTARNEDYMRGVKRRCLVHDSEEQVETKASRGRSFLETKWESEASGKRRKFPVYRGLVDGSEPIVADSQPLGASDNDDSDIIYQNAHDTATSGDEILPDTVESDESLDGSPDTPTRLAASAAYPRTLHGLQSGMDGTTADIKGSHDIGQPEADLPESSSLEAGLPENIEEQEHDAVLDATMTDDLQSEQCESQTSATISQEIVQQTDATEPPAAAPVQDLTAEQESTLVRSALRSSLDGEDAELLNNFLSKAKAKREAKAAAAAMVTQDTEEKADQEYVEIPEIPTPQGRRVLEDLDANSPSPQKAQLSPSKVSGKEIDENEDHPPSSPRRSTRTRSIKPPPRMTTATTAARNTLTLRRAKGTEFVFLKKTEAQELALATRRNTRQNKGDAMLPKYMLQTLAQQTSDSGATSDDNKSARDPGRRASSKRVSWNDERLVEYEGESGEGSSDDAAGRGGKSKNSEKRKAASSRTTRSQGPSKTGDDSESAASTTAATTATPRPRRVRRLGTPKPTAAVDASASPSTSMSPPETRKRLTPKSPRTALTGSGASKKASRVSTRSDTRASLDSSSLKSSSLFKAHAGSTPMPRRVRS</sequence>
<feature type="region of interest" description="Disordered" evidence="1">
    <location>
        <begin position="1"/>
        <end position="97"/>
    </location>
</feature>
<feature type="compositionally biased region" description="Polar residues" evidence="1">
    <location>
        <begin position="69"/>
        <end position="83"/>
    </location>
</feature>
<feature type="region of interest" description="Disordered" evidence="1">
    <location>
        <begin position="291"/>
        <end position="362"/>
    </location>
</feature>
<feature type="compositionally biased region" description="Polar residues" evidence="1">
    <location>
        <begin position="502"/>
        <end position="515"/>
    </location>
</feature>
<gene>
    <name evidence="2" type="ORF">BDV27DRAFT_160972</name>
</gene>
<dbReference type="EMBL" id="ML737745">
    <property type="protein sequence ID" value="KAE8361193.1"/>
    <property type="molecule type" value="Genomic_DNA"/>
</dbReference>
<name>A0A5N6ZV94_9EURO</name>
<reference evidence="2 3" key="1">
    <citation type="submission" date="2019-04" db="EMBL/GenBank/DDBJ databases">
        <title>Friends and foes A comparative genomics studyof 23 Aspergillus species from section Flavi.</title>
        <authorList>
            <consortium name="DOE Joint Genome Institute"/>
            <person name="Kjaerbolling I."/>
            <person name="Vesth T."/>
            <person name="Frisvad J.C."/>
            <person name="Nybo J.L."/>
            <person name="Theobald S."/>
            <person name="Kildgaard S."/>
            <person name="Isbrandt T."/>
            <person name="Kuo A."/>
            <person name="Sato A."/>
            <person name="Lyhne E.K."/>
            <person name="Kogle M.E."/>
            <person name="Wiebenga A."/>
            <person name="Kun R.S."/>
            <person name="Lubbers R.J."/>
            <person name="Makela M.R."/>
            <person name="Barry K."/>
            <person name="Chovatia M."/>
            <person name="Clum A."/>
            <person name="Daum C."/>
            <person name="Haridas S."/>
            <person name="He G."/>
            <person name="LaButti K."/>
            <person name="Lipzen A."/>
            <person name="Mondo S."/>
            <person name="Riley R."/>
            <person name="Salamov A."/>
            <person name="Simmons B.A."/>
            <person name="Magnuson J.K."/>
            <person name="Henrissat B."/>
            <person name="Mortensen U.H."/>
            <person name="Larsen T.O."/>
            <person name="Devries R.P."/>
            <person name="Grigoriev I.V."/>
            <person name="Machida M."/>
            <person name="Baker S.E."/>
            <person name="Andersen M.R."/>
        </authorList>
    </citation>
    <scope>NUCLEOTIDE SEQUENCE [LARGE SCALE GENOMIC DNA]</scope>
    <source>
        <strain evidence="2 3">CBS 763.97</strain>
    </source>
</reference>
<feature type="compositionally biased region" description="Low complexity" evidence="1">
    <location>
        <begin position="690"/>
        <end position="702"/>
    </location>
</feature>
<feature type="compositionally biased region" description="Basic and acidic residues" evidence="1">
    <location>
        <begin position="616"/>
        <end position="626"/>
    </location>
</feature>
<keyword evidence="3" id="KW-1185">Reference proteome</keyword>
<protein>
    <submittedName>
        <fullName evidence="2">Uncharacterized protein</fullName>
    </submittedName>
</protein>
<dbReference type="AlphaFoldDB" id="A0A5N6ZV94"/>
<feature type="compositionally biased region" description="Low complexity" evidence="1">
    <location>
        <begin position="547"/>
        <end position="559"/>
    </location>
</feature>
<proteinExistence type="predicted"/>
<feature type="region of interest" description="Disordered" evidence="1">
    <location>
        <begin position="582"/>
        <end position="795"/>
    </location>
</feature>